<dbReference type="PANTHER" id="PTHR46797:SF1">
    <property type="entry name" value="METHYLPHOSPHONATE SYNTHASE"/>
    <property type="match status" value="1"/>
</dbReference>
<proteinExistence type="predicted"/>
<dbReference type="SUPFAM" id="SSF47413">
    <property type="entry name" value="lambda repressor-like DNA-binding domains"/>
    <property type="match status" value="1"/>
</dbReference>
<dbReference type="InterPro" id="IPR014710">
    <property type="entry name" value="RmlC-like_jellyroll"/>
</dbReference>
<dbReference type="Proteomes" id="UP000608530">
    <property type="component" value="Unassembled WGS sequence"/>
</dbReference>
<dbReference type="InterPro" id="IPR010982">
    <property type="entry name" value="Lambda_DNA-bd_dom_sf"/>
</dbReference>
<dbReference type="InterPro" id="IPR013096">
    <property type="entry name" value="Cupin_2"/>
</dbReference>
<dbReference type="SUPFAM" id="SSF51182">
    <property type="entry name" value="RmlC-like cupins"/>
    <property type="match status" value="1"/>
</dbReference>
<dbReference type="Pfam" id="PF01381">
    <property type="entry name" value="HTH_3"/>
    <property type="match status" value="1"/>
</dbReference>
<dbReference type="PANTHER" id="PTHR46797">
    <property type="entry name" value="HTH-TYPE TRANSCRIPTIONAL REGULATOR"/>
    <property type="match status" value="1"/>
</dbReference>
<dbReference type="Gene3D" id="1.10.260.40">
    <property type="entry name" value="lambda repressor-like DNA-binding domains"/>
    <property type="match status" value="1"/>
</dbReference>
<keyword evidence="1" id="KW-0238">DNA-binding</keyword>
<dbReference type="AlphaFoldDB" id="A0A934Q9V6"/>
<dbReference type="EMBL" id="JAEHOH010000013">
    <property type="protein sequence ID" value="MBK0419442.1"/>
    <property type="molecule type" value="Genomic_DNA"/>
</dbReference>
<protein>
    <submittedName>
        <fullName evidence="3">Cupin domain-containing protein</fullName>
    </submittedName>
</protein>
<dbReference type="CDD" id="cd02209">
    <property type="entry name" value="cupin_XRE_C"/>
    <property type="match status" value="1"/>
</dbReference>
<dbReference type="InterPro" id="IPR050807">
    <property type="entry name" value="TransReg_Diox_bact_type"/>
</dbReference>
<dbReference type="GO" id="GO:0005829">
    <property type="term" value="C:cytosol"/>
    <property type="evidence" value="ECO:0007669"/>
    <property type="project" value="TreeGrafter"/>
</dbReference>
<dbReference type="GO" id="GO:0003700">
    <property type="term" value="F:DNA-binding transcription factor activity"/>
    <property type="evidence" value="ECO:0007669"/>
    <property type="project" value="TreeGrafter"/>
</dbReference>
<evidence type="ECO:0000313" key="3">
    <source>
        <dbReference type="EMBL" id="MBK0419442.1"/>
    </source>
</evidence>
<sequence length="212" mass="23920">MPPVSKERAIIAIGFAEYATTRDGEELVQELEQVGPRLRAARQARGWTLEDLAARANMSVSTLSRLESGKRQASLELLLPLTRRLGIRVDDLLEEQDRDPRVRRHEVQRDGMTIAPLTLEESSVRAYRITYHPGSPEHEPKTHDGHEWLYVLSGRLHLHLGGEDLVLKRGEAAEFDTRTPHTMRAEGSRPAQIISIFSATGERMHLYGAESE</sequence>
<keyword evidence="4" id="KW-1185">Reference proteome</keyword>
<comment type="caution">
    <text evidence="3">The sequence shown here is derived from an EMBL/GenBank/DDBJ whole genome shotgun (WGS) entry which is preliminary data.</text>
</comment>
<gene>
    <name evidence="3" type="ORF">JD276_10395</name>
</gene>
<name>A0A934Q9V6_9MICO</name>
<dbReference type="GO" id="GO:0003677">
    <property type="term" value="F:DNA binding"/>
    <property type="evidence" value="ECO:0007669"/>
    <property type="project" value="UniProtKB-KW"/>
</dbReference>
<dbReference type="Pfam" id="PF07883">
    <property type="entry name" value="Cupin_2"/>
    <property type="match status" value="1"/>
</dbReference>
<organism evidence="3 4">
    <name type="scientific">Leucobacter chromiisoli</name>
    <dbReference type="NCBI Taxonomy" id="2796471"/>
    <lineage>
        <taxon>Bacteria</taxon>
        <taxon>Bacillati</taxon>
        <taxon>Actinomycetota</taxon>
        <taxon>Actinomycetes</taxon>
        <taxon>Micrococcales</taxon>
        <taxon>Microbacteriaceae</taxon>
        <taxon>Leucobacter</taxon>
    </lineage>
</organism>
<reference evidence="3" key="1">
    <citation type="submission" date="2020-12" db="EMBL/GenBank/DDBJ databases">
        <title>Leucobacter sp. CAS1, isolated from Chromium sludge.</title>
        <authorList>
            <person name="Xu Z."/>
        </authorList>
    </citation>
    <scope>NUCLEOTIDE SEQUENCE</scope>
    <source>
        <strain evidence="3">CSA1</strain>
    </source>
</reference>
<evidence type="ECO:0000256" key="1">
    <source>
        <dbReference type="ARBA" id="ARBA00023125"/>
    </source>
</evidence>
<evidence type="ECO:0000259" key="2">
    <source>
        <dbReference type="PROSITE" id="PS50943"/>
    </source>
</evidence>
<dbReference type="PROSITE" id="PS50943">
    <property type="entry name" value="HTH_CROC1"/>
    <property type="match status" value="1"/>
</dbReference>
<accession>A0A934Q9V6</accession>
<feature type="domain" description="HTH cro/C1-type" evidence="2">
    <location>
        <begin position="38"/>
        <end position="92"/>
    </location>
</feature>
<dbReference type="CDD" id="cd00093">
    <property type="entry name" value="HTH_XRE"/>
    <property type="match status" value="1"/>
</dbReference>
<dbReference type="SMART" id="SM00530">
    <property type="entry name" value="HTH_XRE"/>
    <property type="match status" value="1"/>
</dbReference>
<dbReference type="Gene3D" id="2.60.120.10">
    <property type="entry name" value="Jelly Rolls"/>
    <property type="match status" value="1"/>
</dbReference>
<dbReference type="InterPro" id="IPR001387">
    <property type="entry name" value="Cro/C1-type_HTH"/>
</dbReference>
<dbReference type="InterPro" id="IPR011051">
    <property type="entry name" value="RmlC_Cupin_sf"/>
</dbReference>
<evidence type="ECO:0000313" key="4">
    <source>
        <dbReference type="Proteomes" id="UP000608530"/>
    </source>
</evidence>